<sequence>MGTITNEMIYEEILELDKRLQETLEDLQELVSFMRETNKELAAGQAKNDALKKRLFGDRFESIEANHV</sequence>
<accession>A0A2N9VVT4</accession>
<reference evidence="3" key="1">
    <citation type="journal article" date="2017" name="Int J Environ Stud">
        <title>Does the Miocene-Pliocene relict legume Oxytropis triphylla form nitrogen-fixing nodules with a combination of bacterial strains?</title>
        <authorList>
            <person name="Safronova V."/>
            <person name="Belimov A."/>
            <person name="Sazanova A."/>
            <person name="Kuznetsova I."/>
            <person name="Popova J."/>
            <person name="Andronov E."/>
            <person name="Verkhozina A."/>
            <person name="Tikhonovich I."/>
        </authorList>
    </citation>
    <scope>NUCLEOTIDE SEQUENCE [LARGE SCALE GENOMIC DNA]</scope>
    <source>
        <strain evidence="3">Tri-38</strain>
    </source>
</reference>
<dbReference type="EMBL" id="MZMT01000037">
    <property type="protein sequence ID" value="PIO43602.1"/>
    <property type="molecule type" value="Genomic_DNA"/>
</dbReference>
<organism evidence="2 3">
    <name type="scientific">Phyllobacterium zundukense</name>
    <dbReference type="NCBI Taxonomy" id="1867719"/>
    <lineage>
        <taxon>Bacteria</taxon>
        <taxon>Pseudomonadati</taxon>
        <taxon>Pseudomonadota</taxon>
        <taxon>Alphaproteobacteria</taxon>
        <taxon>Hyphomicrobiales</taxon>
        <taxon>Phyllobacteriaceae</taxon>
        <taxon>Phyllobacterium</taxon>
    </lineage>
</organism>
<dbReference type="OrthoDB" id="8373931at2"/>
<dbReference type="KEGG" id="pht:BLM14_06565"/>
<gene>
    <name evidence="2" type="ORF">B5P45_16950</name>
</gene>
<comment type="caution">
    <text evidence="2">The sequence shown here is derived from an EMBL/GenBank/DDBJ whole genome shotgun (WGS) entry which is preliminary data.</text>
</comment>
<evidence type="ECO:0000313" key="3">
    <source>
        <dbReference type="Proteomes" id="UP000232163"/>
    </source>
</evidence>
<feature type="coiled-coil region" evidence="1">
    <location>
        <begin position="10"/>
        <end position="54"/>
    </location>
</feature>
<evidence type="ECO:0000256" key="1">
    <source>
        <dbReference type="SAM" id="Coils"/>
    </source>
</evidence>
<proteinExistence type="predicted"/>
<protein>
    <submittedName>
        <fullName evidence="2">Uncharacterized protein</fullName>
    </submittedName>
</protein>
<name>A0A2N9VVT4_9HYPH</name>
<keyword evidence="1" id="KW-0175">Coiled coil</keyword>
<keyword evidence="3" id="KW-1185">Reference proteome</keyword>
<dbReference type="AlphaFoldDB" id="A0A2N9VVT4"/>
<evidence type="ECO:0000313" key="2">
    <source>
        <dbReference type="EMBL" id="PIO43602.1"/>
    </source>
</evidence>
<dbReference type="RefSeq" id="WP_099998661.1">
    <property type="nucleotide sequence ID" value="NZ_CP017940.1"/>
</dbReference>
<dbReference type="Proteomes" id="UP000232163">
    <property type="component" value="Unassembled WGS sequence"/>
</dbReference>